<dbReference type="EMBL" id="LK995471">
    <property type="protein sequence ID" value="CED90376.1"/>
    <property type="molecule type" value="Genomic_DNA"/>
</dbReference>
<reference evidence="2" key="1">
    <citation type="submission" date="2014-07" db="EMBL/GenBank/DDBJ databases">
        <authorList>
            <person name="Zhang J.E."/>
            <person name="Yang H."/>
            <person name="Guo J."/>
            <person name="Deng Z."/>
            <person name="Luo H."/>
            <person name="Luo M."/>
            <person name="Zhao B."/>
        </authorList>
    </citation>
    <scope>NUCLEOTIDE SEQUENCE</scope>
    <source>
        <strain evidence="2">AM4</strain>
    </source>
</reference>
<dbReference type="AlphaFoldDB" id="A0A1L7RG71"/>
<organism evidence="2">
    <name type="scientific">Actinomyces succiniciruminis</name>
    <dbReference type="NCBI Taxonomy" id="1522002"/>
    <lineage>
        <taxon>Bacteria</taxon>
        <taxon>Bacillati</taxon>
        <taxon>Actinomycetota</taxon>
        <taxon>Actinomycetes</taxon>
        <taxon>Actinomycetales</taxon>
        <taxon>Actinomycetaceae</taxon>
        <taxon>Actinomyces</taxon>
    </lineage>
</organism>
<feature type="region of interest" description="Disordered" evidence="1">
    <location>
        <begin position="134"/>
        <end position="162"/>
    </location>
</feature>
<dbReference type="RefSeq" id="WP_210578754.1">
    <property type="nucleotide sequence ID" value="NZ_LK995471.1"/>
</dbReference>
<name>A0A1L7RG71_9ACTO</name>
<proteinExistence type="predicted"/>
<protein>
    <submittedName>
        <fullName evidence="2">Uncharacterized protein</fullName>
    </submittedName>
</protein>
<accession>A0A1L7RG71</accession>
<gene>
    <name evidence="2" type="ORF">AAM4_0481</name>
</gene>
<sequence length="227" mass="23080">MNRHSTQGLLAQLAGIVIVTTPLSACSGGGTALPDTTPVPVETVLTQTANANGVALQLPSTWVTHSHAEDMTDDGTDDDPWALHMTDPDGDAEPVLAISDALPTTSAEQAYQAGSALLSSSITGYQPTGAFTFPESINSAEPQDPGTPGAEATPEEDAATSAPTIDQASTIAGTIARITFTYERADADASGAAWIVPGSGGYIVVVLLADDDAIRAAVEASLTEDDA</sequence>
<evidence type="ECO:0000313" key="2">
    <source>
        <dbReference type="EMBL" id="CED90376.1"/>
    </source>
</evidence>
<evidence type="ECO:0000256" key="1">
    <source>
        <dbReference type="SAM" id="MobiDB-lite"/>
    </source>
</evidence>